<dbReference type="STRING" id="289078.A0A2X0K7C1"/>
<keyword evidence="6 13" id="KW-0812">Transmembrane</keyword>
<dbReference type="EC" id="3.4.21.89" evidence="4 13"/>
<evidence type="ECO:0000256" key="3">
    <source>
        <dbReference type="ARBA" id="ARBA00011035"/>
    </source>
</evidence>
<dbReference type="PANTHER" id="PTHR10806:SF6">
    <property type="entry name" value="SIGNAL PEPTIDASE COMPLEX CATALYTIC SUBUNIT SEC11"/>
    <property type="match status" value="1"/>
</dbReference>
<dbReference type="InterPro" id="IPR001733">
    <property type="entry name" value="Peptidase_S26B"/>
</dbReference>
<dbReference type="Proteomes" id="UP000249723">
    <property type="component" value="Unassembled WGS sequence"/>
</dbReference>
<evidence type="ECO:0000256" key="10">
    <source>
        <dbReference type="ARBA" id="ARBA00023136"/>
    </source>
</evidence>
<evidence type="ECO:0000256" key="1">
    <source>
        <dbReference type="ARBA" id="ARBA00000677"/>
    </source>
</evidence>
<evidence type="ECO:0000256" key="7">
    <source>
        <dbReference type="ARBA" id="ARBA00022824"/>
    </source>
</evidence>
<evidence type="ECO:0000256" key="6">
    <source>
        <dbReference type="ARBA" id="ARBA00022692"/>
    </source>
</evidence>
<evidence type="ECO:0000256" key="13">
    <source>
        <dbReference type="RuleBase" id="RU362047"/>
    </source>
</evidence>
<keyword evidence="15" id="KW-1185">Reference proteome</keyword>
<dbReference type="GO" id="GO:0009003">
    <property type="term" value="F:signal peptidase activity"/>
    <property type="evidence" value="ECO:0007669"/>
    <property type="project" value="UniProtKB-EC"/>
</dbReference>
<comment type="catalytic activity">
    <reaction evidence="1 13">
        <text>Cleavage of hydrophobic, N-terminal signal or leader sequences from secreted and periplasmic proteins.</text>
        <dbReference type="EC" id="3.4.21.89"/>
    </reaction>
</comment>
<comment type="similarity">
    <text evidence="3 13">Belongs to the peptidase S26B family.</text>
</comment>
<dbReference type="CDD" id="cd06530">
    <property type="entry name" value="S26_SPase_I"/>
    <property type="match status" value="1"/>
</dbReference>
<evidence type="ECO:0000256" key="2">
    <source>
        <dbReference type="ARBA" id="ARBA00004648"/>
    </source>
</evidence>
<dbReference type="PANTHER" id="PTHR10806">
    <property type="entry name" value="SIGNAL PEPTIDASE COMPLEX CATALYTIC SUBUNIT SEC11"/>
    <property type="match status" value="1"/>
</dbReference>
<name>A0A2X0K7C1_9BASI</name>
<dbReference type="NCBIfam" id="TIGR02228">
    <property type="entry name" value="sigpep_I_arch"/>
    <property type="match status" value="1"/>
</dbReference>
<comment type="function">
    <text evidence="11">Catalytic component of the signal peptidase complex (SPC) which catalyzes the cleavage of N-terminal signal sequences from nascent proteins as they are translocated into the lumen of the endoplasmic reticulum. Specifically cleaves N-terminal signal peptides that contain a hydrophobic alpha-helix (h-region) shorter than 18-20 amino acids.</text>
</comment>
<dbReference type="InterPro" id="IPR019533">
    <property type="entry name" value="Peptidase_S26"/>
</dbReference>
<evidence type="ECO:0000256" key="4">
    <source>
        <dbReference type="ARBA" id="ARBA00013208"/>
    </source>
</evidence>
<evidence type="ECO:0000313" key="14">
    <source>
        <dbReference type="EMBL" id="SDA01808.1"/>
    </source>
</evidence>
<keyword evidence="13" id="KW-0378">Hydrolase</keyword>
<dbReference type="Gene3D" id="2.10.109.10">
    <property type="entry name" value="Umud Fragment, subunit A"/>
    <property type="match status" value="1"/>
</dbReference>
<comment type="subunit">
    <text evidence="12">Component of the signal peptidase complex (SPC) composed of a catalytic subunit SEC11 and three accessory subunits SPC1, SPC2 and SPC3. The complex induces a local thinning of the ER membrane which is used to measure the length of the signal peptide (SP) h-region of protein substrates. This ensures the selectivity of the complex towards h-regions shorter than 18-20 amino acids. SPC associates with the translocon complex.</text>
</comment>
<dbReference type="SUPFAM" id="SSF51306">
    <property type="entry name" value="LexA/Signal peptidase"/>
    <property type="match status" value="1"/>
</dbReference>
<dbReference type="EMBL" id="FMWP01000117">
    <property type="protein sequence ID" value="SDA01808.1"/>
    <property type="molecule type" value="Genomic_DNA"/>
</dbReference>
<keyword evidence="13" id="KW-0645">Protease</keyword>
<keyword evidence="8 13" id="KW-0735">Signal-anchor</keyword>
<comment type="subcellular location">
    <subcellularLocation>
        <location evidence="2">Endoplasmic reticulum membrane</location>
        <topology evidence="2">Single-pass type II membrane protein</topology>
    </subcellularLocation>
</comment>
<dbReference type="GO" id="GO:0005787">
    <property type="term" value="C:signal peptidase complex"/>
    <property type="evidence" value="ECO:0007669"/>
    <property type="project" value="TreeGrafter"/>
</dbReference>
<evidence type="ECO:0000256" key="5">
    <source>
        <dbReference type="ARBA" id="ARBA00019685"/>
    </source>
</evidence>
<organism evidence="14 15">
    <name type="scientific">Microbotryum saponariae</name>
    <dbReference type="NCBI Taxonomy" id="289078"/>
    <lineage>
        <taxon>Eukaryota</taxon>
        <taxon>Fungi</taxon>
        <taxon>Dikarya</taxon>
        <taxon>Basidiomycota</taxon>
        <taxon>Pucciniomycotina</taxon>
        <taxon>Microbotryomycetes</taxon>
        <taxon>Microbotryales</taxon>
        <taxon>Microbotryaceae</taxon>
        <taxon>Microbotryum</taxon>
    </lineage>
</organism>
<accession>A0A2X0K7C1</accession>
<dbReference type="InterPro" id="IPR036286">
    <property type="entry name" value="LexA/Signal_pep-like_sf"/>
</dbReference>
<evidence type="ECO:0000256" key="9">
    <source>
        <dbReference type="ARBA" id="ARBA00022989"/>
    </source>
</evidence>
<reference evidence="15" key="1">
    <citation type="submission" date="2016-10" db="EMBL/GenBank/DDBJ databases">
        <authorList>
            <person name="Jeantristanb JTB J.-T."/>
            <person name="Ricardo R."/>
        </authorList>
    </citation>
    <scope>NUCLEOTIDE SEQUENCE [LARGE SCALE GENOMIC DNA]</scope>
</reference>
<gene>
    <name evidence="14" type="ORF">BZ3500_MVSOF-1268-A1-R1_CHR10-2G02952</name>
</gene>
<evidence type="ECO:0000256" key="11">
    <source>
        <dbReference type="ARBA" id="ARBA00045533"/>
    </source>
</evidence>
<feature type="transmembrane region" description="Helical" evidence="13">
    <location>
        <begin position="12"/>
        <end position="35"/>
    </location>
</feature>
<dbReference type="AlphaFoldDB" id="A0A2X0K7C1"/>
<keyword evidence="7 13" id="KW-0256">Endoplasmic reticulum</keyword>
<dbReference type="OrthoDB" id="10257561at2759"/>
<keyword evidence="10 13" id="KW-0472">Membrane</keyword>
<evidence type="ECO:0000256" key="12">
    <source>
        <dbReference type="ARBA" id="ARBA00047037"/>
    </source>
</evidence>
<evidence type="ECO:0000313" key="15">
    <source>
        <dbReference type="Proteomes" id="UP000249723"/>
    </source>
</evidence>
<sequence>MFTDEIATLRRLGFRHVLLQALNFATVLSTALMMWKGLGVICNTESPIVVVLSESMEPAIQRGDLLFLTMPRKAPLKLGDITVYKIPGSPIPIVHRVIEVHDQRNTTEQWLLTKGDNNMADDVDLYNGIKYLQRSHIVGKVQGLVFGLDRCRLEVVVWVLMRVSFVRHSYVPYVGYVTIMMVRMGFELSRSERTELTGTSWWFPILQNDFPKLKYALLAILGGAVLLHREG</sequence>
<keyword evidence="9 13" id="KW-1133">Transmembrane helix</keyword>
<protein>
    <recommendedName>
        <fullName evidence="5 13">Signal peptidase complex catalytic subunit SEC11</fullName>
        <ecNumber evidence="4 13">3.4.21.89</ecNumber>
    </recommendedName>
</protein>
<proteinExistence type="inferred from homology"/>
<dbReference type="GO" id="GO:0006465">
    <property type="term" value="P:signal peptide processing"/>
    <property type="evidence" value="ECO:0007669"/>
    <property type="project" value="UniProtKB-UniRule"/>
</dbReference>
<dbReference type="PRINTS" id="PR00728">
    <property type="entry name" value="SIGNALPTASE"/>
</dbReference>
<evidence type="ECO:0000256" key="8">
    <source>
        <dbReference type="ARBA" id="ARBA00022968"/>
    </source>
</evidence>
<dbReference type="GO" id="GO:0004252">
    <property type="term" value="F:serine-type endopeptidase activity"/>
    <property type="evidence" value="ECO:0007669"/>
    <property type="project" value="InterPro"/>
</dbReference>